<feature type="region of interest" description="Disordered" evidence="1">
    <location>
        <begin position="27"/>
        <end position="102"/>
    </location>
</feature>
<evidence type="ECO:0000256" key="1">
    <source>
        <dbReference type="SAM" id="MobiDB-lite"/>
    </source>
</evidence>
<gene>
    <name evidence="2" type="ORF">TREES_T100005358</name>
</gene>
<dbReference type="AlphaFoldDB" id="L9KRF5"/>
<feature type="compositionally biased region" description="Basic residues" evidence="1">
    <location>
        <begin position="34"/>
        <end position="57"/>
    </location>
</feature>
<evidence type="ECO:0000313" key="3">
    <source>
        <dbReference type="Proteomes" id="UP000011518"/>
    </source>
</evidence>
<sequence>MARRNRLLLWDGYREEAGVCHVSEARFPSPAGRFRPRERTRHRCPPLRRTSRNHSPHPRGPLCPGGQKKNPEFLFRTSEKAGNRGRRAVGKSGHVQPLLTGF</sequence>
<proteinExistence type="predicted"/>
<evidence type="ECO:0000313" key="2">
    <source>
        <dbReference type="EMBL" id="ELW65308.1"/>
    </source>
</evidence>
<keyword evidence="3" id="KW-1185">Reference proteome</keyword>
<protein>
    <submittedName>
        <fullName evidence="2">Uncharacterized protein</fullName>
    </submittedName>
</protein>
<reference evidence="3" key="2">
    <citation type="journal article" date="2013" name="Nat. Commun.">
        <title>Genome of the Chinese tree shrew.</title>
        <authorList>
            <person name="Fan Y."/>
            <person name="Huang Z.Y."/>
            <person name="Cao C.C."/>
            <person name="Chen C.S."/>
            <person name="Chen Y.X."/>
            <person name="Fan D.D."/>
            <person name="He J."/>
            <person name="Hou H.L."/>
            <person name="Hu L."/>
            <person name="Hu X.T."/>
            <person name="Jiang X.T."/>
            <person name="Lai R."/>
            <person name="Lang Y.S."/>
            <person name="Liang B."/>
            <person name="Liao S.G."/>
            <person name="Mu D."/>
            <person name="Ma Y.Y."/>
            <person name="Niu Y.Y."/>
            <person name="Sun X.Q."/>
            <person name="Xia J.Q."/>
            <person name="Xiao J."/>
            <person name="Xiong Z.Q."/>
            <person name="Xu L."/>
            <person name="Yang L."/>
            <person name="Zhang Y."/>
            <person name="Zhao W."/>
            <person name="Zhao X.D."/>
            <person name="Zheng Y.T."/>
            <person name="Zhou J.M."/>
            <person name="Zhu Y.B."/>
            <person name="Zhang G.J."/>
            <person name="Wang J."/>
            <person name="Yao Y.G."/>
        </authorList>
    </citation>
    <scope>NUCLEOTIDE SEQUENCE [LARGE SCALE GENOMIC DNA]</scope>
</reference>
<dbReference type="InParanoid" id="L9KRF5"/>
<dbReference type="Proteomes" id="UP000011518">
    <property type="component" value="Unassembled WGS sequence"/>
</dbReference>
<reference evidence="3" key="1">
    <citation type="submission" date="2012-07" db="EMBL/GenBank/DDBJ databases">
        <title>Genome of the Chinese tree shrew, a rising model animal genetically related to primates.</title>
        <authorList>
            <person name="Zhang G."/>
            <person name="Fan Y."/>
            <person name="Yao Y."/>
            <person name="Huang Z."/>
        </authorList>
    </citation>
    <scope>NUCLEOTIDE SEQUENCE [LARGE SCALE GENOMIC DNA]</scope>
</reference>
<organism evidence="2 3">
    <name type="scientific">Tupaia chinensis</name>
    <name type="common">Chinese tree shrew</name>
    <name type="synonym">Tupaia belangeri chinensis</name>
    <dbReference type="NCBI Taxonomy" id="246437"/>
    <lineage>
        <taxon>Eukaryota</taxon>
        <taxon>Metazoa</taxon>
        <taxon>Chordata</taxon>
        <taxon>Craniata</taxon>
        <taxon>Vertebrata</taxon>
        <taxon>Euteleostomi</taxon>
        <taxon>Mammalia</taxon>
        <taxon>Eutheria</taxon>
        <taxon>Euarchontoglires</taxon>
        <taxon>Scandentia</taxon>
        <taxon>Tupaiidae</taxon>
        <taxon>Tupaia</taxon>
    </lineage>
</organism>
<accession>L9KRF5</accession>
<name>L9KRF5_TUPCH</name>
<dbReference type="EMBL" id="KB320698">
    <property type="protein sequence ID" value="ELW65308.1"/>
    <property type="molecule type" value="Genomic_DNA"/>
</dbReference>